<dbReference type="AlphaFoldDB" id="A0AAV7UWU3"/>
<gene>
    <name evidence="2" type="ORF">NDU88_001449</name>
</gene>
<protein>
    <submittedName>
        <fullName evidence="2">Uncharacterized protein</fullName>
    </submittedName>
</protein>
<name>A0AAV7UWU3_PLEWA</name>
<dbReference type="Proteomes" id="UP001066276">
    <property type="component" value="Chromosome 2_2"/>
</dbReference>
<reference evidence="2" key="1">
    <citation type="journal article" date="2022" name="bioRxiv">
        <title>Sequencing and chromosome-scale assembly of the giantPleurodeles waltlgenome.</title>
        <authorList>
            <person name="Brown T."/>
            <person name="Elewa A."/>
            <person name="Iarovenko S."/>
            <person name="Subramanian E."/>
            <person name="Araus A.J."/>
            <person name="Petzold A."/>
            <person name="Susuki M."/>
            <person name="Suzuki K.-i.T."/>
            <person name="Hayashi T."/>
            <person name="Toyoda A."/>
            <person name="Oliveira C."/>
            <person name="Osipova E."/>
            <person name="Leigh N.D."/>
            <person name="Simon A."/>
            <person name="Yun M.H."/>
        </authorList>
    </citation>
    <scope>NUCLEOTIDE SEQUENCE</scope>
    <source>
        <strain evidence="2">20211129_DDA</strain>
        <tissue evidence="2">Liver</tissue>
    </source>
</reference>
<sequence length="116" mass="12983">MKNTWKSTPANANVISGRGSDSEKPSVGPTQPLEQQWLISAGPIHKARKVMSAESRLSCRVSALLCSVRRFRYDCGLRTCKRLRTCNCTSSQTYLKASEVLYRPEGSDTTNEELER</sequence>
<dbReference type="EMBL" id="JANPWB010000004">
    <property type="protein sequence ID" value="KAJ1192137.1"/>
    <property type="molecule type" value="Genomic_DNA"/>
</dbReference>
<comment type="caution">
    <text evidence="2">The sequence shown here is derived from an EMBL/GenBank/DDBJ whole genome shotgun (WGS) entry which is preliminary data.</text>
</comment>
<evidence type="ECO:0000256" key="1">
    <source>
        <dbReference type="SAM" id="MobiDB-lite"/>
    </source>
</evidence>
<feature type="compositionally biased region" description="Polar residues" evidence="1">
    <location>
        <begin position="1"/>
        <end position="14"/>
    </location>
</feature>
<keyword evidence="3" id="KW-1185">Reference proteome</keyword>
<proteinExistence type="predicted"/>
<organism evidence="2 3">
    <name type="scientific">Pleurodeles waltl</name>
    <name type="common">Iberian ribbed newt</name>
    <dbReference type="NCBI Taxonomy" id="8319"/>
    <lineage>
        <taxon>Eukaryota</taxon>
        <taxon>Metazoa</taxon>
        <taxon>Chordata</taxon>
        <taxon>Craniata</taxon>
        <taxon>Vertebrata</taxon>
        <taxon>Euteleostomi</taxon>
        <taxon>Amphibia</taxon>
        <taxon>Batrachia</taxon>
        <taxon>Caudata</taxon>
        <taxon>Salamandroidea</taxon>
        <taxon>Salamandridae</taxon>
        <taxon>Pleurodelinae</taxon>
        <taxon>Pleurodeles</taxon>
    </lineage>
</organism>
<accession>A0AAV7UWU3</accession>
<feature type="region of interest" description="Disordered" evidence="1">
    <location>
        <begin position="1"/>
        <end position="32"/>
    </location>
</feature>
<evidence type="ECO:0000313" key="3">
    <source>
        <dbReference type="Proteomes" id="UP001066276"/>
    </source>
</evidence>
<evidence type="ECO:0000313" key="2">
    <source>
        <dbReference type="EMBL" id="KAJ1192137.1"/>
    </source>
</evidence>